<evidence type="ECO:0000313" key="2">
    <source>
        <dbReference type="Proteomes" id="UP000271624"/>
    </source>
</evidence>
<dbReference type="RefSeq" id="WP_127080197.1">
    <property type="nucleotide sequence ID" value="NZ_RSCL01000003.1"/>
</dbReference>
<keyword evidence="2" id="KW-1185">Reference proteome</keyword>
<accession>A0A433VQU5</accession>
<organism evidence="1 2">
    <name type="scientific">Dulcicalothrix desertica PCC 7102</name>
    <dbReference type="NCBI Taxonomy" id="232991"/>
    <lineage>
        <taxon>Bacteria</taxon>
        <taxon>Bacillati</taxon>
        <taxon>Cyanobacteriota</taxon>
        <taxon>Cyanophyceae</taxon>
        <taxon>Nostocales</taxon>
        <taxon>Calotrichaceae</taxon>
        <taxon>Dulcicalothrix</taxon>
    </lineage>
</organism>
<evidence type="ECO:0000313" key="1">
    <source>
        <dbReference type="EMBL" id="RUT08392.1"/>
    </source>
</evidence>
<dbReference type="AlphaFoldDB" id="A0A433VQU5"/>
<reference evidence="1" key="2">
    <citation type="journal article" date="2019" name="Genome Biol. Evol.">
        <title>Day and night: Metabolic profiles and evolutionary relationships of six axenic non-marine cyanobacteria.</title>
        <authorList>
            <person name="Will S.E."/>
            <person name="Henke P."/>
            <person name="Boedeker C."/>
            <person name="Huang S."/>
            <person name="Brinkmann H."/>
            <person name="Rohde M."/>
            <person name="Jarek M."/>
            <person name="Friedl T."/>
            <person name="Seufert S."/>
            <person name="Schumacher M."/>
            <person name="Overmann J."/>
            <person name="Neumann-Schaal M."/>
            <person name="Petersen J."/>
        </authorList>
    </citation>
    <scope>NUCLEOTIDE SEQUENCE [LARGE SCALE GENOMIC DNA]</scope>
    <source>
        <strain evidence="1">PCC 7102</strain>
    </source>
</reference>
<dbReference type="OrthoDB" id="515555at2"/>
<sequence length="95" mass="10782">MTTITLQLTPELEQKLQESIARQGAFSIRQLLADALAPTVEALLGKKTNYNQLENEDELEADLDKFLDEVEHRNGLIPTLSDYALSRESIYDNYP</sequence>
<dbReference type="EMBL" id="RSCL01000003">
    <property type="protein sequence ID" value="RUT08392.1"/>
    <property type="molecule type" value="Genomic_DNA"/>
</dbReference>
<name>A0A433VQU5_9CYAN</name>
<comment type="caution">
    <text evidence="1">The sequence shown here is derived from an EMBL/GenBank/DDBJ whole genome shotgun (WGS) entry which is preliminary data.</text>
</comment>
<protein>
    <submittedName>
        <fullName evidence="1">Uncharacterized protein</fullName>
    </submittedName>
</protein>
<proteinExistence type="predicted"/>
<dbReference type="Proteomes" id="UP000271624">
    <property type="component" value="Unassembled WGS sequence"/>
</dbReference>
<reference evidence="1" key="1">
    <citation type="submission" date="2018-12" db="EMBL/GenBank/DDBJ databases">
        <authorList>
            <person name="Will S."/>
            <person name="Neumann-Schaal M."/>
            <person name="Henke P."/>
        </authorList>
    </citation>
    <scope>NUCLEOTIDE SEQUENCE</scope>
    <source>
        <strain evidence="1">PCC 7102</strain>
    </source>
</reference>
<gene>
    <name evidence="1" type="ORF">DSM106972_015600</name>
</gene>